<feature type="domain" description="Lcl C-terminal" evidence="1">
    <location>
        <begin position="62"/>
        <end position="178"/>
    </location>
</feature>
<evidence type="ECO:0000259" key="1">
    <source>
        <dbReference type="Pfam" id="PF07603"/>
    </source>
</evidence>
<dbReference type="Proteomes" id="UP000291286">
    <property type="component" value="Unassembled WGS sequence"/>
</dbReference>
<gene>
    <name evidence="2" type="ORF">EA661_12850</name>
</gene>
<dbReference type="InterPro" id="IPR011460">
    <property type="entry name" value="Lcl_C"/>
</dbReference>
<comment type="caution">
    <text evidence="2">The sequence shown here is derived from an EMBL/GenBank/DDBJ whole genome shotgun (WGS) entry which is preliminary data.</text>
</comment>
<dbReference type="AlphaFoldDB" id="A0A4Q8LF48"/>
<name>A0A4Q8LF48_9GAMM</name>
<evidence type="ECO:0000313" key="2">
    <source>
        <dbReference type="EMBL" id="TAA27639.1"/>
    </source>
</evidence>
<reference evidence="2 3" key="1">
    <citation type="submission" date="2019-02" db="EMBL/GenBank/DDBJ databases">
        <title>WGS of Pseudoxanthomonas species novum from clinical isolates.</title>
        <authorList>
            <person name="Bernier A.-M."/>
            <person name="Bernard K."/>
            <person name="Vachon A."/>
        </authorList>
    </citation>
    <scope>NUCLEOTIDE SEQUENCE [LARGE SCALE GENOMIC DNA]</scope>
    <source>
        <strain evidence="2 3">NML171202</strain>
    </source>
</reference>
<protein>
    <submittedName>
        <fullName evidence="2">DUF1566 domain-containing protein</fullName>
    </submittedName>
</protein>
<sequence length="182" mass="20172">MSTTVNIRRLEMHLHLPANLTNDITLPAHLETFSHVAPEYTKVLADGTHLPGADSRTDHVAVIDNATSLMWSVESLGDPNDPDSGISQDACERRCAELRLLGYDDWRLPTRKELAGLVDDTRHEPAIDTALFPRVKPRWHWTSTAAAWSASSAWVVDFDFGDVDGSHRGYDGFALAVRRAGQ</sequence>
<evidence type="ECO:0000313" key="3">
    <source>
        <dbReference type="Proteomes" id="UP000291286"/>
    </source>
</evidence>
<accession>A0A4Q8LF48</accession>
<dbReference type="RefSeq" id="WP_130519353.1">
    <property type="nucleotide sequence ID" value="NZ_SHMB01000005.1"/>
</dbReference>
<proteinExistence type="predicted"/>
<dbReference type="Pfam" id="PF07603">
    <property type="entry name" value="Lcl_C"/>
    <property type="match status" value="1"/>
</dbReference>
<organism evidence="2 3">
    <name type="scientific">Pseudoxanthomonas winnipegensis</name>
    <dbReference type="NCBI Taxonomy" id="2480810"/>
    <lineage>
        <taxon>Bacteria</taxon>
        <taxon>Pseudomonadati</taxon>
        <taxon>Pseudomonadota</taxon>
        <taxon>Gammaproteobacteria</taxon>
        <taxon>Lysobacterales</taxon>
        <taxon>Lysobacteraceae</taxon>
        <taxon>Pseudoxanthomonas</taxon>
    </lineage>
</organism>
<dbReference type="EMBL" id="SHMB01000005">
    <property type="protein sequence ID" value="TAA27639.1"/>
    <property type="molecule type" value="Genomic_DNA"/>
</dbReference>